<sequence length="348" mass="37529">MWQIPIHPANEASRLQALTACDIMDTPREAAFDRLTWLAQSFYDADVAFMGFIDDAYQWMKSVTSSAIGNSITRNRSVCQVMVATGEPLVVGDLRTDPRFAGHPVAPQLPLRFYAGVPLRVPPDLVIGSLCIMRRREGLEPDFDVAPLEALAAIAVDELELRRLNRELTRLNRVDALTGLANRRAFDEELVRAGLRCQRTGETLSVMLMDIDHFKSLNDSSGHSAGDDALRRIGAALGTTALRQEDTMARYGGEEFAAILVGSGTTGARLVADRVRAAVSEASILHPLTGVLTLSIGIATRSADGLHPSGAGLDELALRMLVNEADTALYAAKRGGRNTVVSHGGPAE</sequence>
<organism evidence="4 5">
    <name type="scientific">Ancylobacter mangrovi</name>
    <dbReference type="NCBI Taxonomy" id="2972472"/>
    <lineage>
        <taxon>Bacteria</taxon>
        <taxon>Pseudomonadati</taxon>
        <taxon>Pseudomonadota</taxon>
        <taxon>Alphaproteobacteria</taxon>
        <taxon>Hyphomicrobiales</taxon>
        <taxon>Xanthobacteraceae</taxon>
        <taxon>Ancylobacter</taxon>
    </lineage>
</organism>
<dbReference type="RefSeq" id="WP_258730658.1">
    <property type="nucleotide sequence ID" value="NZ_JANTHZ010000001.1"/>
</dbReference>
<keyword evidence="4" id="KW-0548">Nucleotidyltransferase</keyword>
<dbReference type="GO" id="GO:0043709">
    <property type="term" value="P:cell adhesion involved in single-species biofilm formation"/>
    <property type="evidence" value="ECO:0007669"/>
    <property type="project" value="TreeGrafter"/>
</dbReference>
<comment type="caution">
    <text evidence="4">The sequence shown here is derived from an EMBL/GenBank/DDBJ whole genome shotgun (WGS) entry which is preliminary data.</text>
</comment>
<dbReference type="AlphaFoldDB" id="A0A9X2P808"/>
<protein>
    <recommendedName>
        <fullName evidence="1">diguanylate cyclase</fullName>
        <ecNumber evidence="1">2.7.7.65</ecNumber>
    </recommendedName>
</protein>
<dbReference type="GO" id="GO:1902201">
    <property type="term" value="P:negative regulation of bacterial-type flagellum-dependent cell motility"/>
    <property type="evidence" value="ECO:0007669"/>
    <property type="project" value="TreeGrafter"/>
</dbReference>
<accession>A0A9X2P808</accession>
<dbReference type="SUPFAM" id="SSF55073">
    <property type="entry name" value="Nucleotide cyclase"/>
    <property type="match status" value="1"/>
</dbReference>
<dbReference type="PANTHER" id="PTHR45138">
    <property type="entry name" value="REGULATORY COMPONENTS OF SENSORY TRANSDUCTION SYSTEM"/>
    <property type="match status" value="1"/>
</dbReference>
<dbReference type="PANTHER" id="PTHR45138:SF9">
    <property type="entry name" value="DIGUANYLATE CYCLASE DGCM-RELATED"/>
    <property type="match status" value="1"/>
</dbReference>
<dbReference type="EC" id="2.7.7.65" evidence="1"/>
<evidence type="ECO:0000256" key="1">
    <source>
        <dbReference type="ARBA" id="ARBA00012528"/>
    </source>
</evidence>
<dbReference type="GO" id="GO:0005886">
    <property type="term" value="C:plasma membrane"/>
    <property type="evidence" value="ECO:0007669"/>
    <property type="project" value="TreeGrafter"/>
</dbReference>
<dbReference type="PROSITE" id="PS50887">
    <property type="entry name" value="GGDEF"/>
    <property type="match status" value="1"/>
</dbReference>
<dbReference type="Pfam" id="PF00990">
    <property type="entry name" value="GGDEF"/>
    <property type="match status" value="1"/>
</dbReference>
<evidence type="ECO:0000313" key="4">
    <source>
        <dbReference type="EMBL" id="MCS0493706.1"/>
    </source>
</evidence>
<evidence type="ECO:0000313" key="5">
    <source>
        <dbReference type="Proteomes" id="UP001151088"/>
    </source>
</evidence>
<comment type="catalytic activity">
    <reaction evidence="2">
        <text>2 GTP = 3',3'-c-di-GMP + 2 diphosphate</text>
        <dbReference type="Rhea" id="RHEA:24898"/>
        <dbReference type="ChEBI" id="CHEBI:33019"/>
        <dbReference type="ChEBI" id="CHEBI:37565"/>
        <dbReference type="ChEBI" id="CHEBI:58805"/>
        <dbReference type="EC" id="2.7.7.65"/>
    </reaction>
</comment>
<dbReference type="GO" id="GO:0052621">
    <property type="term" value="F:diguanylate cyclase activity"/>
    <property type="evidence" value="ECO:0007669"/>
    <property type="project" value="UniProtKB-EC"/>
</dbReference>
<dbReference type="Gene3D" id="3.30.450.40">
    <property type="match status" value="1"/>
</dbReference>
<dbReference type="InterPro" id="IPR029787">
    <property type="entry name" value="Nucleotide_cyclase"/>
</dbReference>
<evidence type="ECO:0000256" key="2">
    <source>
        <dbReference type="ARBA" id="ARBA00034247"/>
    </source>
</evidence>
<dbReference type="SMART" id="SM00065">
    <property type="entry name" value="GAF"/>
    <property type="match status" value="1"/>
</dbReference>
<feature type="domain" description="GGDEF" evidence="3">
    <location>
        <begin position="202"/>
        <end position="345"/>
    </location>
</feature>
<dbReference type="InterPro" id="IPR050469">
    <property type="entry name" value="Diguanylate_Cyclase"/>
</dbReference>
<dbReference type="InterPro" id="IPR029016">
    <property type="entry name" value="GAF-like_dom_sf"/>
</dbReference>
<keyword evidence="5" id="KW-1185">Reference proteome</keyword>
<dbReference type="SUPFAM" id="SSF55781">
    <property type="entry name" value="GAF domain-like"/>
    <property type="match status" value="1"/>
</dbReference>
<dbReference type="SMART" id="SM00267">
    <property type="entry name" value="GGDEF"/>
    <property type="match status" value="1"/>
</dbReference>
<dbReference type="Proteomes" id="UP001151088">
    <property type="component" value="Unassembled WGS sequence"/>
</dbReference>
<reference evidence="4" key="1">
    <citation type="submission" date="2022-08" db="EMBL/GenBank/DDBJ databases">
        <authorList>
            <person name="Li F."/>
        </authorList>
    </citation>
    <scope>NUCLEOTIDE SEQUENCE</scope>
    <source>
        <strain evidence="4">MQZ15Z-1</strain>
    </source>
</reference>
<proteinExistence type="predicted"/>
<gene>
    <name evidence="4" type="ORF">NVS89_01255</name>
</gene>
<dbReference type="InterPro" id="IPR043128">
    <property type="entry name" value="Rev_trsase/Diguanyl_cyclase"/>
</dbReference>
<dbReference type="NCBIfam" id="TIGR00254">
    <property type="entry name" value="GGDEF"/>
    <property type="match status" value="1"/>
</dbReference>
<dbReference type="Gene3D" id="3.30.70.270">
    <property type="match status" value="1"/>
</dbReference>
<evidence type="ECO:0000259" key="3">
    <source>
        <dbReference type="PROSITE" id="PS50887"/>
    </source>
</evidence>
<dbReference type="Pfam" id="PF01590">
    <property type="entry name" value="GAF"/>
    <property type="match status" value="1"/>
</dbReference>
<dbReference type="InterPro" id="IPR003018">
    <property type="entry name" value="GAF"/>
</dbReference>
<dbReference type="EMBL" id="JANTHZ010000001">
    <property type="protein sequence ID" value="MCS0493706.1"/>
    <property type="molecule type" value="Genomic_DNA"/>
</dbReference>
<keyword evidence="4" id="KW-0808">Transferase</keyword>
<dbReference type="FunFam" id="3.30.70.270:FF:000001">
    <property type="entry name" value="Diguanylate cyclase domain protein"/>
    <property type="match status" value="1"/>
</dbReference>
<name>A0A9X2P808_9HYPH</name>
<dbReference type="InterPro" id="IPR000160">
    <property type="entry name" value="GGDEF_dom"/>
</dbReference>
<dbReference type="CDD" id="cd01949">
    <property type="entry name" value="GGDEF"/>
    <property type="match status" value="1"/>
</dbReference>